<feature type="compositionally biased region" description="Basic and acidic residues" evidence="8">
    <location>
        <begin position="151"/>
        <end position="169"/>
    </location>
</feature>
<feature type="compositionally biased region" description="Basic residues" evidence="8">
    <location>
        <begin position="817"/>
        <end position="836"/>
    </location>
</feature>
<feature type="compositionally biased region" description="Low complexity" evidence="8">
    <location>
        <begin position="681"/>
        <end position="693"/>
    </location>
</feature>
<dbReference type="PROSITE" id="PS50868">
    <property type="entry name" value="POST_SET"/>
    <property type="match status" value="1"/>
</dbReference>
<feature type="domain" description="SET" evidence="9">
    <location>
        <begin position="446"/>
        <end position="562"/>
    </location>
</feature>
<feature type="compositionally biased region" description="Low complexity" evidence="8">
    <location>
        <begin position="783"/>
        <end position="796"/>
    </location>
</feature>
<keyword evidence="5" id="KW-0808">Transferase</keyword>
<feature type="compositionally biased region" description="Low complexity" evidence="8">
    <location>
        <begin position="1"/>
        <end position="25"/>
    </location>
</feature>
<dbReference type="SMART" id="SM00508">
    <property type="entry name" value="PostSET"/>
    <property type="match status" value="1"/>
</dbReference>
<dbReference type="PROSITE" id="PS51215">
    <property type="entry name" value="AWS"/>
    <property type="match status" value="1"/>
</dbReference>
<evidence type="ECO:0000256" key="1">
    <source>
        <dbReference type="ARBA" id="ARBA00004123"/>
    </source>
</evidence>
<dbReference type="PROSITE" id="PS50280">
    <property type="entry name" value="SET"/>
    <property type="match status" value="1"/>
</dbReference>
<dbReference type="SMART" id="SM00317">
    <property type="entry name" value="SET"/>
    <property type="match status" value="1"/>
</dbReference>
<evidence type="ECO:0000256" key="7">
    <source>
        <dbReference type="ARBA" id="ARBA00023242"/>
    </source>
</evidence>
<dbReference type="GO" id="GO:0032259">
    <property type="term" value="P:methylation"/>
    <property type="evidence" value="ECO:0007669"/>
    <property type="project" value="UniProtKB-KW"/>
</dbReference>
<dbReference type="InterPro" id="IPR050777">
    <property type="entry name" value="SET2_Histone-Lys_MeTrsfase"/>
</dbReference>
<evidence type="ECO:0000259" key="10">
    <source>
        <dbReference type="PROSITE" id="PS50868"/>
    </source>
</evidence>
<keyword evidence="6" id="KW-0949">S-adenosyl-L-methionine</keyword>
<feature type="region of interest" description="Disordered" evidence="8">
    <location>
        <begin position="585"/>
        <end position="836"/>
    </location>
</feature>
<feature type="domain" description="AWS" evidence="11">
    <location>
        <begin position="388"/>
        <end position="435"/>
    </location>
</feature>
<evidence type="ECO:0000256" key="8">
    <source>
        <dbReference type="SAM" id="MobiDB-lite"/>
    </source>
</evidence>
<keyword evidence="4" id="KW-0489">Methyltransferase</keyword>
<evidence type="ECO:0000256" key="4">
    <source>
        <dbReference type="ARBA" id="ARBA00022603"/>
    </source>
</evidence>
<feature type="region of interest" description="Disordered" evidence="8">
    <location>
        <begin position="1"/>
        <end position="75"/>
    </location>
</feature>
<dbReference type="EMBL" id="LCZI01001523">
    <property type="protein sequence ID" value="KKZ60600.1"/>
    <property type="molecule type" value="Genomic_DNA"/>
</dbReference>
<feature type="compositionally biased region" description="Basic residues" evidence="8">
    <location>
        <begin position="670"/>
        <end position="680"/>
    </location>
</feature>
<evidence type="ECO:0000313" key="12">
    <source>
        <dbReference type="EMBL" id="KKZ60600.1"/>
    </source>
</evidence>
<dbReference type="OrthoDB" id="422362at2759"/>
<reference evidence="13" key="1">
    <citation type="journal article" date="2015" name="PLoS Genet.">
        <title>The dynamic genome and transcriptome of the human fungal pathogen Blastomyces and close relative Emmonsia.</title>
        <authorList>
            <person name="Munoz J.F."/>
            <person name="Gauthier G.M."/>
            <person name="Desjardins C.A."/>
            <person name="Gallo J.E."/>
            <person name="Holder J."/>
            <person name="Sullivan T.D."/>
            <person name="Marty A.J."/>
            <person name="Carmen J.C."/>
            <person name="Chen Z."/>
            <person name="Ding L."/>
            <person name="Gujja S."/>
            <person name="Magrini V."/>
            <person name="Misas E."/>
            <person name="Mitreva M."/>
            <person name="Priest M."/>
            <person name="Saif S."/>
            <person name="Whiston E.A."/>
            <person name="Young S."/>
            <person name="Zeng Q."/>
            <person name="Goldman W.E."/>
            <person name="Mardis E.R."/>
            <person name="Taylor J.W."/>
            <person name="McEwen J.G."/>
            <person name="Clay O.K."/>
            <person name="Klein B.S."/>
            <person name="Cuomo C.A."/>
        </authorList>
    </citation>
    <scope>NUCLEOTIDE SEQUENCE [LARGE SCALE GENOMIC DNA]</scope>
    <source>
        <strain evidence="13">UAMH 3008</strain>
    </source>
</reference>
<feature type="compositionally biased region" description="Basic and acidic residues" evidence="8">
    <location>
        <begin position="588"/>
        <end position="604"/>
    </location>
</feature>
<feature type="compositionally biased region" description="Basic residues" evidence="8">
    <location>
        <begin position="694"/>
        <end position="708"/>
    </location>
</feature>
<evidence type="ECO:0000256" key="5">
    <source>
        <dbReference type="ARBA" id="ARBA00022679"/>
    </source>
</evidence>
<dbReference type="FunFam" id="2.170.270.10:FF:000037">
    <property type="entry name" value="Histone-lysine N-methyltransferase"/>
    <property type="match status" value="1"/>
</dbReference>
<proteinExistence type="predicted"/>
<comment type="caution">
    <text evidence="12">The sequence shown here is derived from an EMBL/GenBank/DDBJ whole genome shotgun (WGS) entry which is preliminary data.</text>
</comment>
<evidence type="ECO:0000256" key="2">
    <source>
        <dbReference type="ARBA" id="ARBA00004286"/>
    </source>
</evidence>
<organism evidence="12 13">
    <name type="scientific">[Emmonsia] crescens</name>
    <dbReference type="NCBI Taxonomy" id="73230"/>
    <lineage>
        <taxon>Eukaryota</taxon>
        <taxon>Fungi</taxon>
        <taxon>Dikarya</taxon>
        <taxon>Ascomycota</taxon>
        <taxon>Pezizomycotina</taxon>
        <taxon>Eurotiomycetes</taxon>
        <taxon>Eurotiomycetidae</taxon>
        <taxon>Onygenales</taxon>
        <taxon>Ajellomycetaceae</taxon>
        <taxon>Emergomyces</taxon>
    </lineage>
</organism>
<keyword evidence="7" id="KW-0539">Nucleus</keyword>
<feature type="compositionally biased region" description="Basic residues" evidence="8">
    <location>
        <begin position="607"/>
        <end position="625"/>
    </location>
</feature>
<feature type="compositionally biased region" description="Low complexity" evidence="8">
    <location>
        <begin position="709"/>
        <end position="733"/>
    </location>
</feature>
<dbReference type="Proteomes" id="UP000034164">
    <property type="component" value="Unassembled WGS sequence"/>
</dbReference>
<dbReference type="InterPro" id="IPR003616">
    <property type="entry name" value="Post-SET_dom"/>
</dbReference>
<gene>
    <name evidence="12" type="ORF">EMCG_04778</name>
</gene>
<dbReference type="GO" id="GO:0042054">
    <property type="term" value="F:histone methyltransferase activity"/>
    <property type="evidence" value="ECO:0007669"/>
    <property type="project" value="InterPro"/>
</dbReference>
<feature type="compositionally biased region" description="Basic and acidic residues" evidence="8">
    <location>
        <begin position="56"/>
        <end position="71"/>
    </location>
</feature>
<dbReference type="GO" id="GO:0005634">
    <property type="term" value="C:nucleus"/>
    <property type="evidence" value="ECO:0007669"/>
    <property type="project" value="UniProtKB-SubCell"/>
</dbReference>
<comment type="subcellular location">
    <subcellularLocation>
        <location evidence="2">Chromosome</location>
    </subcellularLocation>
    <subcellularLocation>
        <location evidence="1">Nucleus</location>
    </subcellularLocation>
</comment>
<feature type="domain" description="Post-SET" evidence="10">
    <location>
        <begin position="570"/>
        <end position="586"/>
    </location>
</feature>
<name>A0A0G2HSA9_9EURO</name>
<evidence type="ECO:0000259" key="9">
    <source>
        <dbReference type="PROSITE" id="PS50280"/>
    </source>
</evidence>
<dbReference type="GO" id="GO:0005694">
    <property type="term" value="C:chromosome"/>
    <property type="evidence" value="ECO:0007669"/>
    <property type="project" value="UniProtKB-SubCell"/>
</dbReference>
<evidence type="ECO:0000256" key="3">
    <source>
        <dbReference type="ARBA" id="ARBA00022454"/>
    </source>
</evidence>
<dbReference type="InterPro" id="IPR046341">
    <property type="entry name" value="SET_dom_sf"/>
</dbReference>
<evidence type="ECO:0000259" key="11">
    <source>
        <dbReference type="PROSITE" id="PS51215"/>
    </source>
</evidence>
<dbReference type="InterPro" id="IPR006560">
    <property type="entry name" value="AWS_dom"/>
</dbReference>
<dbReference type="Pfam" id="PF17907">
    <property type="entry name" value="AWS"/>
    <property type="match status" value="1"/>
</dbReference>
<dbReference type="VEuPathDB" id="FungiDB:EMCG_04778"/>
<dbReference type="AlphaFoldDB" id="A0A0G2HSA9"/>
<dbReference type="Pfam" id="PF00856">
    <property type="entry name" value="SET"/>
    <property type="match status" value="1"/>
</dbReference>
<feature type="compositionally biased region" description="Polar residues" evidence="8">
    <location>
        <begin position="26"/>
        <end position="51"/>
    </location>
</feature>
<evidence type="ECO:0000313" key="13">
    <source>
        <dbReference type="Proteomes" id="UP000034164"/>
    </source>
</evidence>
<feature type="compositionally biased region" description="Basic and acidic residues" evidence="8">
    <location>
        <begin position="763"/>
        <end position="782"/>
    </location>
</feature>
<dbReference type="Gene3D" id="2.170.270.10">
    <property type="entry name" value="SET domain"/>
    <property type="match status" value="1"/>
</dbReference>
<evidence type="ECO:0000256" key="6">
    <source>
        <dbReference type="ARBA" id="ARBA00022691"/>
    </source>
</evidence>
<dbReference type="InterPro" id="IPR001214">
    <property type="entry name" value="SET_dom"/>
</dbReference>
<feature type="compositionally biased region" description="Polar residues" evidence="8">
    <location>
        <begin position="734"/>
        <end position="750"/>
    </location>
</feature>
<feature type="compositionally biased region" description="Basic residues" evidence="8">
    <location>
        <begin position="797"/>
        <end position="807"/>
    </location>
</feature>
<accession>A0A0G2HSA9</accession>
<dbReference type="SUPFAM" id="SSF82199">
    <property type="entry name" value="SET domain"/>
    <property type="match status" value="1"/>
</dbReference>
<keyword evidence="3" id="KW-0158">Chromosome</keyword>
<feature type="region of interest" description="Disordered" evidence="8">
    <location>
        <begin position="139"/>
        <end position="173"/>
    </location>
</feature>
<dbReference type="PANTHER" id="PTHR22884">
    <property type="entry name" value="SET DOMAIN PROTEINS"/>
    <property type="match status" value="1"/>
</dbReference>
<sequence>MARLSRPSGISPSSTPSSALDSDATLTTTISTEQHLLTPATSLSESSSMNGAATVEVEREDRGEGTMDTKRNSRRVTRSSLVMAVGGVVREEMGFMSDDDERITRHPLRSNPLEQVGAVGVEVEVNTEGQGGDIAKEEEGKQEGAQLDNDGQGKDAAKDKGKDNCENRAQRRSSRLVLLEKTSEMVGKASTVLGKRSREAMMNGKNKLKVINRRASLRPRNVMCEAPTPLTTSMSTANGPAMKKRRVSEGDAVVSKASSAVTAVEDDNAHPPKPKTAPYKRKKWLSHGLYAGQDRYFDPRLTEEKNRIKFEKKNAEERKKIFPLPMFAGERLIEDGRDFKLPFDIFSPLPPGQPKPDEWRKTNKSVLPSLSYVFVGDAAGIWKAIKLGECSTCMCTPESGCGENCQNRYMFYECDDNNCKLGAELCGNRSFEGLRQRTRAGGKYNIGVEVIKTADRGYGVRSNRTFARNQIIVEYTGEIITQEECERRMRTVYKNNECYYLMYFDQNMIIDATRGSIARFVNHSCEPNCKMEKWTVAGKPRMALFAGENGIMTGEELTYDYNFDPYSQKNVQQCRCGAPTCRGVLGPKPKDSNRSRSEKQENSKLSKYPKKKPTPKTVAGKKRKQEKVLDESSTSRLNKRRRILKPASKALKAGIKKAVAGARSATNSSKKAKPKPKPKTKTTTTTTVKTKSAPIKKTKVRPRPKAAAKPKTATARQKAQKSTVQTPPQTQPQANTKLNRPSKKLNSISAARTAGRTPAAMRRFLEAGKKSIENEEVIKDGSESVSGSSRGSNAKSSPRRAVTKRRFTMNNSTQQSKIKKTMKSVVRAVRRVRKSA</sequence>
<protein>
    <submittedName>
        <fullName evidence="12">Histone-lysine N-methyltransferase ASH1L</fullName>
    </submittedName>
</protein>